<evidence type="ECO:0000313" key="12">
    <source>
        <dbReference type="EMBL" id="KAK2078708.1"/>
    </source>
</evidence>
<dbReference type="GO" id="GO:0016765">
    <property type="term" value="F:transferase activity, transferring alkyl or aryl (other than methyl) groups"/>
    <property type="evidence" value="ECO:0007669"/>
    <property type="project" value="InterPro"/>
</dbReference>
<evidence type="ECO:0000256" key="1">
    <source>
        <dbReference type="ARBA" id="ARBA00004141"/>
    </source>
</evidence>
<evidence type="ECO:0000256" key="7">
    <source>
        <dbReference type="ARBA" id="ARBA00022692"/>
    </source>
</evidence>
<evidence type="ECO:0000256" key="9">
    <source>
        <dbReference type="ARBA" id="ARBA00022989"/>
    </source>
</evidence>
<evidence type="ECO:0000256" key="11">
    <source>
        <dbReference type="SAM" id="Phobius"/>
    </source>
</evidence>
<dbReference type="GO" id="GO:0016020">
    <property type="term" value="C:membrane"/>
    <property type="evidence" value="ECO:0007669"/>
    <property type="project" value="UniProtKB-SubCell"/>
</dbReference>
<comment type="similarity">
    <text evidence="3">Belongs to the UbiA prenyltransferase family.</text>
</comment>
<feature type="transmembrane region" description="Helical" evidence="11">
    <location>
        <begin position="32"/>
        <end position="50"/>
    </location>
</feature>
<keyword evidence="5" id="KW-0934">Plastid</keyword>
<feature type="transmembrane region" description="Helical" evidence="11">
    <location>
        <begin position="130"/>
        <end position="147"/>
    </location>
</feature>
<evidence type="ECO:0000313" key="13">
    <source>
        <dbReference type="Proteomes" id="UP001255856"/>
    </source>
</evidence>
<name>A0AAD9MLU8_PROWI</name>
<keyword evidence="9 11" id="KW-1133">Transmembrane helix</keyword>
<feature type="transmembrane region" description="Helical" evidence="11">
    <location>
        <begin position="167"/>
        <end position="193"/>
    </location>
</feature>
<evidence type="ECO:0000256" key="4">
    <source>
        <dbReference type="ARBA" id="ARBA00022528"/>
    </source>
</evidence>
<comment type="subcellular location">
    <subcellularLocation>
        <location evidence="1">Membrane</location>
        <topology evidence="1">Multi-pass membrane protein</topology>
    </subcellularLocation>
    <subcellularLocation>
        <location evidence="2">Plastid</location>
        <location evidence="2">Chloroplast</location>
    </subcellularLocation>
</comment>
<feature type="transmembrane region" description="Helical" evidence="11">
    <location>
        <begin position="62"/>
        <end position="83"/>
    </location>
</feature>
<evidence type="ECO:0000256" key="8">
    <source>
        <dbReference type="ARBA" id="ARBA00022946"/>
    </source>
</evidence>
<dbReference type="PANTHER" id="PTHR43009:SF10">
    <property type="entry name" value="HOMOGENTISATE SOLANESYLTRANSFERASE, CHLOROPLASTIC"/>
    <property type="match status" value="1"/>
</dbReference>
<dbReference type="Gene3D" id="1.10.357.140">
    <property type="entry name" value="UbiA prenyltransferase"/>
    <property type="match status" value="1"/>
</dbReference>
<dbReference type="Pfam" id="PF01040">
    <property type="entry name" value="UbiA"/>
    <property type="match status" value="1"/>
</dbReference>
<evidence type="ECO:0000256" key="6">
    <source>
        <dbReference type="ARBA" id="ARBA00022679"/>
    </source>
</evidence>
<dbReference type="EMBL" id="JASFZW010000004">
    <property type="protein sequence ID" value="KAK2078708.1"/>
    <property type="molecule type" value="Genomic_DNA"/>
</dbReference>
<dbReference type="InterPro" id="IPR044878">
    <property type="entry name" value="UbiA_sf"/>
</dbReference>
<organism evidence="12 13">
    <name type="scientific">Prototheca wickerhamii</name>
    <dbReference type="NCBI Taxonomy" id="3111"/>
    <lineage>
        <taxon>Eukaryota</taxon>
        <taxon>Viridiplantae</taxon>
        <taxon>Chlorophyta</taxon>
        <taxon>core chlorophytes</taxon>
        <taxon>Trebouxiophyceae</taxon>
        <taxon>Chlorellales</taxon>
        <taxon>Chlorellaceae</taxon>
        <taxon>Prototheca</taxon>
    </lineage>
</organism>
<sequence>MARPLVGFGSGGRSFTPTVCTARPVVLRTAPLGLLCVLAGNGYIVGINQLCDLEIDRINKPWLPVAAGSISPAWGAILCAALGTLGLLLSWVAFDGFVAALYTAGLLIGTAYSAPPLRLKRSPAGTRCEWFATGFGTCFAAAIAILKDLPDVDGDQQHGISTFASRWGLAATARVGASLLGAFYCVAGTLLALRAARAPRSLLAAASQFAALAALLRRSGALQGRAAGARAGRRPPLARPSAPKSARAAADFYAFIWRLFYLQYCVLVLL</sequence>
<keyword evidence="6" id="KW-0808">Transferase</keyword>
<feature type="transmembrane region" description="Helical" evidence="11">
    <location>
        <begin position="89"/>
        <end position="109"/>
    </location>
</feature>
<proteinExistence type="inferred from homology"/>
<reference evidence="12" key="1">
    <citation type="submission" date="2021-01" db="EMBL/GenBank/DDBJ databases">
        <authorList>
            <person name="Eckstrom K.M.E."/>
        </authorList>
    </citation>
    <scope>NUCLEOTIDE SEQUENCE</scope>
    <source>
        <strain evidence="12">UVCC 0001</strain>
    </source>
</reference>
<dbReference type="PANTHER" id="PTHR43009">
    <property type="entry name" value="HOMOGENTISATE SOLANESYLTRANSFERASE, CHLOROPLASTIC"/>
    <property type="match status" value="1"/>
</dbReference>
<evidence type="ECO:0000256" key="3">
    <source>
        <dbReference type="ARBA" id="ARBA00005985"/>
    </source>
</evidence>
<dbReference type="AlphaFoldDB" id="A0AAD9MLU8"/>
<dbReference type="Proteomes" id="UP001255856">
    <property type="component" value="Unassembled WGS sequence"/>
</dbReference>
<evidence type="ECO:0000256" key="5">
    <source>
        <dbReference type="ARBA" id="ARBA00022640"/>
    </source>
</evidence>
<gene>
    <name evidence="12" type="ORF">QBZ16_003548</name>
</gene>
<protein>
    <submittedName>
        <fullName evidence="12">Uncharacterized protein</fullName>
    </submittedName>
</protein>
<keyword evidence="10 11" id="KW-0472">Membrane</keyword>
<accession>A0AAD9MLU8</accession>
<comment type="caution">
    <text evidence="12">The sequence shown here is derived from an EMBL/GenBank/DDBJ whole genome shotgun (WGS) entry which is preliminary data.</text>
</comment>
<evidence type="ECO:0000256" key="2">
    <source>
        <dbReference type="ARBA" id="ARBA00004229"/>
    </source>
</evidence>
<dbReference type="InterPro" id="IPR000537">
    <property type="entry name" value="UbiA_prenyltransferase"/>
</dbReference>
<keyword evidence="7 11" id="KW-0812">Transmembrane</keyword>
<keyword evidence="4" id="KW-0150">Chloroplast</keyword>
<keyword evidence="8" id="KW-0809">Transit peptide</keyword>
<evidence type="ECO:0000256" key="10">
    <source>
        <dbReference type="ARBA" id="ARBA00023136"/>
    </source>
</evidence>
<keyword evidence="13" id="KW-1185">Reference proteome</keyword>